<dbReference type="InterPro" id="IPR023827">
    <property type="entry name" value="Peptidase_S8_Asp-AS"/>
</dbReference>
<proteinExistence type="inferred from homology"/>
<comment type="caution">
    <text evidence="8">The sequence shown here is derived from an EMBL/GenBank/DDBJ whole genome shotgun (WGS) entry which is preliminary data.</text>
</comment>
<feature type="active site" description="Charge relay system" evidence="5">
    <location>
        <position position="353"/>
    </location>
</feature>
<keyword evidence="9" id="KW-1185">Reference proteome</keyword>
<dbReference type="InterPro" id="IPR015500">
    <property type="entry name" value="Peptidase_S8_subtilisin-rel"/>
</dbReference>
<feature type="domain" description="Peptidase S8/S53" evidence="7">
    <location>
        <begin position="137"/>
        <end position="402"/>
    </location>
</feature>
<feature type="active site" description="Charge relay system" evidence="5">
    <location>
        <position position="182"/>
    </location>
</feature>
<dbReference type="InterPro" id="IPR000209">
    <property type="entry name" value="Peptidase_S8/S53_dom"/>
</dbReference>
<dbReference type="Proteomes" id="UP000008495">
    <property type="component" value="Unassembled WGS sequence"/>
</dbReference>
<evidence type="ECO:0000313" key="8">
    <source>
        <dbReference type="EMBL" id="GAB78827.1"/>
    </source>
</evidence>
<dbReference type="InterPro" id="IPR036852">
    <property type="entry name" value="Peptidase_S8/S53_dom_sf"/>
</dbReference>
<evidence type="ECO:0000256" key="2">
    <source>
        <dbReference type="ARBA" id="ARBA00022670"/>
    </source>
</evidence>
<protein>
    <submittedName>
        <fullName evidence="8">Putative peptidase</fullName>
    </submittedName>
</protein>
<evidence type="ECO:0000256" key="6">
    <source>
        <dbReference type="SAM" id="Phobius"/>
    </source>
</evidence>
<keyword evidence="6" id="KW-0812">Transmembrane</keyword>
<name>K6WAG1_9MICO</name>
<evidence type="ECO:0000259" key="7">
    <source>
        <dbReference type="Pfam" id="PF00082"/>
    </source>
</evidence>
<evidence type="ECO:0000256" key="3">
    <source>
        <dbReference type="ARBA" id="ARBA00022801"/>
    </source>
</evidence>
<organism evidence="8 9">
    <name type="scientific">Austwickia chelonae NBRC 105200</name>
    <dbReference type="NCBI Taxonomy" id="1184607"/>
    <lineage>
        <taxon>Bacteria</taxon>
        <taxon>Bacillati</taxon>
        <taxon>Actinomycetota</taxon>
        <taxon>Actinomycetes</taxon>
        <taxon>Micrococcales</taxon>
        <taxon>Dermatophilaceae</taxon>
        <taxon>Austwickia</taxon>
    </lineage>
</organism>
<dbReference type="STRING" id="100225.SAMN05421595_0038"/>
<dbReference type="OrthoDB" id="9798386at2"/>
<dbReference type="GO" id="GO:0004252">
    <property type="term" value="F:serine-type endopeptidase activity"/>
    <property type="evidence" value="ECO:0007669"/>
    <property type="project" value="UniProtKB-UniRule"/>
</dbReference>
<dbReference type="InterPro" id="IPR050131">
    <property type="entry name" value="Peptidase_S8_subtilisin-like"/>
</dbReference>
<dbReference type="AlphaFoldDB" id="K6WAG1"/>
<reference evidence="8 9" key="1">
    <citation type="submission" date="2012-08" db="EMBL/GenBank/DDBJ databases">
        <title>Whole genome shotgun sequence of Austwickia chelonae NBRC 105200.</title>
        <authorList>
            <person name="Yoshida I."/>
            <person name="Hosoyama A."/>
            <person name="Tsuchikane K."/>
            <person name="Katsumata H."/>
            <person name="Ando Y."/>
            <person name="Ohji S."/>
            <person name="Hamada M."/>
            <person name="Tamura T."/>
            <person name="Yamazoe A."/>
            <person name="Yamazaki S."/>
            <person name="Fujita N."/>
        </authorList>
    </citation>
    <scope>NUCLEOTIDE SEQUENCE [LARGE SCALE GENOMIC DNA]</scope>
    <source>
        <strain evidence="8 9">NBRC 105200</strain>
    </source>
</reference>
<feature type="active site" description="Charge relay system" evidence="5">
    <location>
        <position position="146"/>
    </location>
</feature>
<gene>
    <name evidence="8" type="ORF">AUCHE_17_00390</name>
</gene>
<feature type="transmembrane region" description="Helical" evidence="6">
    <location>
        <begin position="76"/>
        <end position="97"/>
    </location>
</feature>
<dbReference type="PROSITE" id="PS51892">
    <property type="entry name" value="SUBTILASE"/>
    <property type="match status" value="1"/>
</dbReference>
<keyword evidence="3 5" id="KW-0378">Hydrolase</keyword>
<evidence type="ECO:0000313" key="9">
    <source>
        <dbReference type="Proteomes" id="UP000008495"/>
    </source>
</evidence>
<keyword evidence="2 5" id="KW-0645">Protease</keyword>
<dbReference type="eggNOG" id="COG1404">
    <property type="taxonomic scope" value="Bacteria"/>
</dbReference>
<dbReference type="Gene3D" id="3.40.50.200">
    <property type="entry name" value="Peptidase S8/S53 domain"/>
    <property type="match status" value="1"/>
</dbReference>
<evidence type="ECO:0000256" key="5">
    <source>
        <dbReference type="PROSITE-ProRule" id="PRU01240"/>
    </source>
</evidence>
<comment type="similarity">
    <text evidence="1 5">Belongs to the peptidase S8 family.</text>
</comment>
<dbReference type="PROSITE" id="PS00136">
    <property type="entry name" value="SUBTILASE_ASP"/>
    <property type="match status" value="1"/>
</dbReference>
<dbReference type="PANTHER" id="PTHR43806:SF11">
    <property type="entry name" value="CEREVISIN-RELATED"/>
    <property type="match status" value="1"/>
</dbReference>
<dbReference type="GO" id="GO:0006508">
    <property type="term" value="P:proteolysis"/>
    <property type="evidence" value="ECO:0007669"/>
    <property type="project" value="UniProtKB-KW"/>
</dbReference>
<dbReference type="EMBL" id="BAGZ01000017">
    <property type="protein sequence ID" value="GAB78827.1"/>
    <property type="molecule type" value="Genomic_DNA"/>
</dbReference>
<keyword evidence="6" id="KW-0472">Membrane</keyword>
<dbReference type="PRINTS" id="PR00723">
    <property type="entry name" value="SUBTILISIN"/>
</dbReference>
<dbReference type="Pfam" id="PF00082">
    <property type="entry name" value="Peptidase_S8"/>
    <property type="match status" value="1"/>
</dbReference>
<dbReference type="PANTHER" id="PTHR43806">
    <property type="entry name" value="PEPTIDASE S8"/>
    <property type="match status" value="1"/>
</dbReference>
<evidence type="ECO:0000256" key="4">
    <source>
        <dbReference type="ARBA" id="ARBA00022825"/>
    </source>
</evidence>
<dbReference type="SUPFAM" id="SSF52743">
    <property type="entry name" value="Subtilisin-like"/>
    <property type="match status" value="1"/>
</dbReference>
<dbReference type="RefSeq" id="WP_006503584.1">
    <property type="nucleotide sequence ID" value="NZ_BAGZ01000017.1"/>
</dbReference>
<feature type="transmembrane region" description="Helical" evidence="6">
    <location>
        <begin position="474"/>
        <end position="495"/>
    </location>
</feature>
<accession>K6WAG1</accession>
<evidence type="ECO:0000256" key="1">
    <source>
        <dbReference type="ARBA" id="ARBA00011073"/>
    </source>
</evidence>
<keyword evidence="6" id="KW-1133">Transmembrane helix</keyword>
<sequence>MSATMTREGFESFLQDNGVSTSFPLDMGVRGPIGIDPKKAHPDRAAGVYHRTSWVVRADGQGLRVVLGVGVMRRRVVGVVVTGLVAALVGMTPAVAVPDRGLSRAVRDNYADPGQARQRQWWLSELGIDRSLEVSKGAGVKVCLVDSGVDAKHPDLVGVRFEGGKDFSGEGGPDGLKAANSHGTGMAAYIAGRGAGPGRSQGILGAAPEATIMSVSVNKGYTESAAMTAGIRYCVAQGAKVINISQSGGTQGPGQLDALIEAQEKGVLIVAAAGNFGDLKGGAWSGAFGVLQVGGVMADRQMHPKSDRGIRRGHSGLIKAQGNGVCGPFSVSSSVAIWGAAPGGGYSKSNGTSTATAVVSGVVAAVWSKYPELSAGQVIRRVLATAKPLGKDPVPDAECGWGIVDAYQAVSADVPAGDRTNPLGALKRGAWSDKWQALHTESMGEWDRSYRPGISPGGSGKSQDSFRIPDGFRWVIPVIGGWVFLTVVVAGVIIWRRRM</sequence>
<keyword evidence="4 5" id="KW-0720">Serine protease</keyword>